<keyword evidence="3" id="KW-1185">Reference proteome</keyword>
<comment type="caution">
    <text evidence="2">The sequence shown here is derived from an EMBL/GenBank/DDBJ whole genome shotgun (WGS) entry which is preliminary data.</text>
</comment>
<gene>
    <name evidence="2" type="ORF">ACFSBT_20660</name>
</gene>
<dbReference type="RefSeq" id="WP_250875623.1">
    <property type="nucleotide sequence ID" value="NZ_JALXFV010000010.1"/>
</dbReference>
<dbReference type="Proteomes" id="UP001597187">
    <property type="component" value="Unassembled WGS sequence"/>
</dbReference>
<organism evidence="2 3">
    <name type="scientific">Halomarina rubra</name>
    <dbReference type="NCBI Taxonomy" id="2071873"/>
    <lineage>
        <taxon>Archaea</taxon>
        <taxon>Methanobacteriati</taxon>
        <taxon>Methanobacteriota</taxon>
        <taxon>Stenosarchaea group</taxon>
        <taxon>Halobacteria</taxon>
        <taxon>Halobacteriales</taxon>
        <taxon>Natronomonadaceae</taxon>
        <taxon>Halomarina</taxon>
    </lineage>
</organism>
<name>A0ABD6B1E9_9EURY</name>
<accession>A0ABD6B1E9</accession>
<evidence type="ECO:0000313" key="2">
    <source>
        <dbReference type="EMBL" id="MFD1515698.1"/>
    </source>
</evidence>
<keyword evidence="1" id="KW-0472">Membrane</keyword>
<evidence type="ECO:0008006" key="4">
    <source>
        <dbReference type="Google" id="ProtNLM"/>
    </source>
</evidence>
<reference evidence="2 3" key="1">
    <citation type="journal article" date="2019" name="Int. J. Syst. Evol. Microbiol.">
        <title>The Global Catalogue of Microorganisms (GCM) 10K type strain sequencing project: providing services to taxonomists for standard genome sequencing and annotation.</title>
        <authorList>
            <consortium name="The Broad Institute Genomics Platform"/>
            <consortium name="The Broad Institute Genome Sequencing Center for Infectious Disease"/>
            <person name="Wu L."/>
            <person name="Ma J."/>
        </authorList>
    </citation>
    <scope>NUCLEOTIDE SEQUENCE [LARGE SCALE GENOMIC DNA]</scope>
    <source>
        <strain evidence="2 3">CGMCC 1.12563</strain>
    </source>
</reference>
<feature type="transmembrane region" description="Helical" evidence="1">
    <location>
        <begin position="50"/>
        <end position="76"/>
    </location>
</feature>
<evidence type="ECO:0000256" key="1">
    <source>
        <dbReference type="SAM" id="Phobius"/>
    </source>
</evidence>
<sequence length="82" mass="8628">MGLAYRIVVFVAALAAFSLMWGLLDGAVADMFALSTNTTTTQNAAEGREYATQMWTFAPFFAIVAGALGLVAGSIFDSRGGR</sequence>
<keyword evidence="1" id="KW-1133">Transmembrane helix</keyword>
<evidence type="ECO:0000313" key="3">
    <source>
        <dbReference type="Proteomes" id="UP001597187"/>
    </source>
</evidence>
<dbReference type="AlphaFoldDB" id="A0ABD6B1E9"/>
<keyword evidence="1" id="KW-0812">Transmembrane</keyword>
<protein>
    <recommendedName>
        <fullName evidence="4">MFS transporter</fullName>
    </recommendedName>
</protein>
<dbReference type="EMBL" id="JBHUDC010000010">
    <property type="protein sequence ID" value="MFD1515698.1"/>
    <property type="molecule type" value="Genomic_DNA"/>
</dbReference>
<proteinExistence type="predicted"/>